<proteinExistence type="inferred from homology"/>
<reference evidence="6 7" key="1">
    <citation type="submission" date="2020-04" db="EMBL/GenBank/DDBJ databases">
        <authorList>
            <person name="De Canck E."/>
        </authorList>
    </citation>
    <scope>NUCLEOTIDE SEQUENCE [LARGE SCALE GENOMIC DNA]</scope>
    <source>
        <strain evidence="6 7">LMG 28688</strain>
    </source>
</reference>
<dbReference type="PANTHER" id="PTHR30118:SF15">
    <property type="entry name" value="TRANSCRIPTIONAL REGULATORY PROTEIN"/>
    <property type="match status" value="1"/>
</dbReference>
<dbReference type="PRINTS" id="PR00039">
    <property type="entry name" value="HTHLYSR"/>
</dbReference>
<keyword evidence="3" id="KW-0238">DNA-binding</keyword>
<evidence type="ECO:0000256" key="2">
    <source>
        <dbReference type="ARBA" id="ARBA00023015"/>
    </source>
</evidence>
<dbReference type="GO" id="GO:0003700">
    <property type="term" value="F:DNA-binding transcription factor activity"/>
    <property type="evidence" value="ECO:0007669"/>
    <property type="project" value="InterPro"/>
</dbReference>
<dbReference type="Proteomes" id="UP000494119">
    <property type="component" value="Unassembled WGS sequence"/>
</dbReference>
<keyword evidence="4" id="KW-0804">Transcription</keyword>
<keyword evidence="2" id="KW-0805">Transcription regulation</keyword>
<dbReference type="EMBL" id="CADIKL010000023">
    <property type="protein sequence ID" value="CAB3796596.1"/>
    <property type="molecule type" value="Genomic_DNA"/>
</dbReference>
<dbReference type="InterPro" id="IPR050389">
    <property type="entry name" value="LysR-type_TF"/>
</dbReference>
<name>A0A6J5GCW4_9BURK</name>
<dbReference type="InterPro" id="IPR005119">
    <property type="entry name" value="LysR_subst-bd"/>
</dbReference>
<sequence length="324" mass="35314">MKSIPRIAPITVIDLSGIDLNLLVSLDALLAESNVTRAAARLNLTQPAVSAQLARLRQLFDDPLLIPAANGRGMTCTTRALELMEPLHAALQTLETVVRRQPAFDPLTGTRRFVVAASDQCVAVLGLPLMIEWARLAGPGVQLAFVAIESGSLAQRFERGEIDLLLGSAQQVPPTLKARKLYDERFVVAQRKGHPRGTAAFDLDSYCALGHVLVSTSGGGFFGFMDEHLQALGRSRRVALSVQHFTLVPDVLARTDYVATLPCRLAMRSLDRVDLFELPFEARGFSMHAAWHPRSHADPALTWLRETVSALAPVLEEAQPSSID</sequence>
<dbReference type="InterPro" id="IPR036388">
    <property type="entry name" value="WH-like_DNA-bd_sf"/>
</dbReference>
<evidence type="ECO:0000256" key="4">
    <source>
        <dbReference type="ARBA" id="ARBA00023163"/>
    </source>
</evidence>
<gene>
    <name evidence="6" type="primary">pcpR_5</name>
    <name evidence="6" type="ORF">LMG28688_04348</name>
</gene>
<dbReference type="SUPFAM" id="SSF53850">
    <property type="entry name" value="Periplasmic binding protein-like II"/>
    <property type="match status" value="1"/>
</dbReference>
<dbReference type="PANTHER" id="PTHR30118">
    <property type="entry name" value="HTH-TYPE TRANSCRIPTIONAL REGULATOR LEUO-RELATED"/>
    <property type="match status" value="1"/>
</dbReference>
<dbReference type="Gene3D" id="1.10.10.10">
    <property type="entry name" value="Winged helix-like DNA-binding domain superfamily/Winged helix DNA-binding domain"/>
    <property type="match status" value="1"/>
</dbReference>
<protein>
    <submittedName>
        <fullName evidence="6">PCP degradation transcriptional activation protein</fullName>
    </submittedName>
</protein>
<comment type="similarity">
    <text evidence="1">Belongs to the LysR transcriptional regulatory family.</text>
</comment>
<dbReference type="PROSITE" id="PS50931">
    <property type="entry name" value="HTH_LYSR"/>
    <property type="match status" value="1"/>
</dbReference>
<dbReference type="InterPro" id="IPR000847">
    <property type="entry name" value="LysR_HTH_N"/>
</dbReference>
<dbReference type="SUPFAM" id="SSF46785">
    <property type="entry name" value="Winged helix' DNA-binding domain"/>
    <property type="match status" value="1"/>
</dbReference>
<dbReference type="Pfam" id="PF00126">
    <property type="entry name" value="HTH_1"/>
    <property type="match status" value="1"/>
</dbReference>
<dbReference type="GO" id="GO:0003677">
    <property type="term" value="F:DNA binding"/>
    <property type="evidence" value="ECO:0007669"/>
    <property type="project" value="UniProtKB-KW"/>
</dbReference>
<accession>A0A6J5GCW4</accession>
<evidence type="ECO:0000313" key="6">
    <source>
        <dbReference type="EMBL" id="CAB3796596.1"/>
    </source>
</evidence>
<dbReference type="AlphaFoldDB" id="A0A6J5GCW4"/>
<dbReference type="Pfam" id="PF03466">
    <property type="entry name" value="LysR_substrate"/>
    <property type="match status" value="1"/>
</dbReference>
<keyword evidence="7" id="KW-1185">Reference proteome</keyword>
<evidence type="ECO:0000259" key="5">
    <source>
        <dbReference type="PROSITE" id="PS50931"/>
    </source>
</evidence>
<evidence type="ECO:0000313" key="7">
    <source>
        <dbReference type="Proteomes" id="UP000494119"/>
    </source>
</evidence>
<evidence type="ECO:0000256" key="1">
    <source>
        <dbReference type="ARBA" id="ARBA00009437"/>
    </source>
</evidence>
<feature type="domain" description="HTH lysR-type" evidence="5">
    <location>
        <begin position="18"/>
        <end position="75"/>
    </location>
</feature>
<organism evidence="6 7">
    <name type="scientific">Paraburkholderia caffeinitolerans</name>
    <dbReference type="NCBI Taxonomy" id="1723730"/>
    <lineage>
        <taxon>Bacteria</taxon>
        <taxon>Pseudomonadati</taxon>
        <taxon>Pseudomonadota</taxon>
        <taxon>Betaproteobacteria</taxon>
        <taxon>Burkholderiales</taxon>
        <taxon>Burkholderiaceae</taxon>
        <taxon>Paraburkholderia</taxon>
    </lineage>
</organism>
<dbReference type="RefSeq" id="WP_217481928.1">
    <property type="nucleotide sequence ID" value="NZ_CADIKL010000023.1"/>
</dbReference>
<dbReference type="Gene3D" id="3.40.190.10">
    <property type="entry name" value="Periplasmic binding protein-like II"/>
    <property type="match status" value="2"/>
</dbReference>
<dbReference type="InterPro" id="IPR036390">
    <property type="entry name" value="WH_DNA-bd_sf"/>
</dbReference>
<evidence type="ECO:0000256" key="3">
    <source>
        <dbReference type="ARBA" id="ARBA00023125"/>
    </source>
</evidence>